<dbReference type="PANTHER" id="PTHR30349">
    <property type="entry name" value="PHAGE INTEGRASE-RELATED"/>
    <property type="match status" value="1"/>
</dbReference>
<evidence type="ECO:0000259" key="7">
    <source>
        <dbReference type="PROSITE" id="PS51900"/>
    </source>
</evidence>
<evidence type="ECO:0000256" key="2">
    <source>
        <dbReference type="ARBA" id="ARBA00022908"/>
    </source>
</evidence>
<dbReference type="PANTHER" id="PTHR30349:SF41">
    <property type="entry name" value="INTEGRASE_RECOMBINASE PROTEIN MJ0367-RELATED"/>
    <property type="match status" value="1"/>
</dbReference>
<dbReference type="InterPro" id="IPR010998">
    <property type="entry name" value="Integrase_recombinase_N"/>
</dbReference>
<proteinExistence type="inferred from homology"/>
<sequence>MKAKGHRYVYFDTGAKKADGRPIYKRLPPIGDAGFGDAYAALLAGRTRRANVAAQLTVERLIDLYERSAEYRGLAASTRQTYSIYLARVSAELRSPVNGSAPAHMVERRDILTLRDKMALTPGAANGMLRTTRALYKWARDRQHLDIDPCKGIPLFDSEDYPPWPEALLEAALAADDASVRLPVALLYYTAQRIGDVCAIRWSDVREGVLSIKQQKTRKELEIPLHRELAAELARHPRRALTIIADDRSRALRPDTVRERLQRFAGKLGYEVVPHGLRKNAVNAMLELGCSAAETAAVTGQSLQMVEHYAKRRSTRKLAQSAILKFEGGKA</sequence>
<organism evidence="8 9">
    <name type="scientific">Sphingomonas tagetis</name>
    <dbReference type="NCBI Taxonomy" id="2949092"/>
    <lineage>
        <taxon>Bacteria</taxon>
        <taxon>Pseudomonadati</taxon>
        <taxon>Pseudomonadota</taxon>
        <taxon>Alphaproteobacteria</taxon>
        <taxon>Sphingomonadales</taxon>
        <taxon>Sphingomonadaceae</taxon>
        <taxon>Sphingomonas</taxon>
    </lineage>
</organism>
<dbReference type="GO" id="GO:0003677">
    <property type="term" value="F:DNA binding"/>
    <property type="evidence" value="ECO:0007669"/>
    <property type="project" value="UniProtKB-UniRule"/>
</dbReference>
<feature type="domain" description="Core-binding (CB)" evidence="7">
    <location>
        <begin position="56"/>
        <end position="140"/>
    </location>
</feature>
<dbReference type="RefSeq" id="WP_254292778.1">
    <property type="nucleotide sequence ID" value="NZ_JAMLDX010000006.1"/>
</dbReference>
<name>A0A9X2KLQ4_9SPHN</name>
<keyword evidence="2" id="KW-0229">DNA integration</keyword>
<dbReference type="InterPro" id="IPR002104">
    <property type="entry name" value="Integrase_catalytic"/>
</dbReference>
<evidence type="ECO:0000259" key="6">
    <source>
        <dbReference type="PROSITE" id="PS51898"/>
    </source>
</evidence>
<keyword evidence="3 5" id="KW-0238">DNA-binding</keyword>
<feature type="domain" description="Tyr recombinase" evidence="6">
    <location>
        <begin position="152"/>
        <end position="323"/>
    </location>
</feature>
<dbReference type="Gene3D" id="1.10.443.10">
    <property type="entry name" value="Intergrase catalytic core"/>
    <property type="match status" value="1"/>
</dbReference>
<gene>
    <name evidence="8" type="ORF">M9978_09420</name>
</gene>
<dbReference type="Pfam" id="PF00589">
    <property type="entry name" value="Phage_integrase"/>
    <property type="match status" value="1"/>
</dbReference>
<dbReference type="InterPro" id="IPR013762">
    <property type="entry name" value="Integrase-like_cat_sf"/>
</dbReference>
<dbReference type="PROSITE" id="PS51898">
    <property type="entry name" value="TYR_RECOMBINASE"/>
    <property type="match status" value="1"/>
</dbReference>
<keyword evidence="4" id="KW-0233">DNA recombination</keyword>
<dbReference type="Gene3D" id="1.10.150.130">
    <property type="match status" value="1"/>
</dbReference>
<dbReference type="InterPro" id="IPR050090">
    <property type="entry name" value="Tyrosine_recombinase_XerCD"/>
</dbReference>
<keyword evidence="9" id="KW-1185">Reference proteome</keyword>
<dbReference type="InterPro" id="IPR011010">
    <property type="entry name" value="DNA_brk_join_enz"/>
</dbReference>
<evidence type="ECO:0000256" key="1">
    <source>
        <dbReference type="ARBA" id="ARBA00008857"/>
    </source>
</evidence>
<dbReference type="EMBL" id="JAMLDX010000006">
    <property type="protein sequence ID" value="MCP3730646.1"/>
    <property type="molecule type" value="Genomic_DNA"/>
</dbReference>
<comment type="similarity">
    <text evidence="1">Belongs to the 'phage' integrase family.</text>
</comment>
<reference evidence="8" key="1">
    <citation type="submission" date="2022-05" db="EMBL/GenBank/DDBJ databases">
        <title>Sphingomonas sp. strain MG17 Genome sequencing and assembly.</title>
        <authorList>
            <person name="Kim I."/>
        </authorList>
    </citation>
    <scope>NUCLEOTIDE SEQUENCE</scope>
    <source>
        <strain evidence="8">MG17</strain>
    </source>
</reference>
<dbReference type="GO" id="GO:0006310">
    <property type="term" value="P:DNA recombination"/>
    <property type="evidence" value="ECO:0007669"/>
    <property type="project" value="UniProtKB-KW"/>
</dbReference>
<dbReference type="SUPFAM" id="SSF56349">
    <property type="entry name" value="DNA breaking-rejoining enzymes"/>
    <property type="match status" value="1"/>
</dbReference>
<accession>A0A9X2KLQ4</accession>
<dbReference type="GO" id="GO:0015074">
    <property type="term" value="P:DNA integration"/>
    <property type="evidence" value="ECO:0007669"/>
    <property type="project" value="UniProtKB-KW"/>
</dbReference>
<comment type="caution">
    <text evidence="8">The sequence shown here is derived from an EMBL/GenBank/DDBJ whole genome shotgun (WGS) entry which is preliminary data.</text>
</comment>
<evidence type="ECO:0000313" key="8">
    <source>
        <dbReference type="EMBL" id="MCP3730646.1"/>
    </source>
</evidence>
<evidence type="ECO:0000256" key="4">
    <source>
        <dbReference type="ARBA" id="ARBA00023172"/>
    </source>
</evidence>
<dbReference type="InterPro" id="IPR044068">
    <property type="entry name" value="CB"/>
</dbReference>
<dbReference type="Proteomes" id="UP001139451">
    <property type="component" value="Unassembled WGS sequence"/>
</dbReference>
<dbReference type="AlphaFoldDB" id="A0A9X2KLQ4"/>
<evidence type="ECO:0000313" key="9">
    <source>
        <dbReference type="Proteomes" id="UP001139451"/>
    </source>
</evidence>
<evidence type="ECO:0000256" key="5">
    <source>
        <dbReference type="PROSITE-ProRule" id="PRU01248"/>
    </source>
</evidence>
<dbReference type="PROSITE" id="PS51900">
    <property type="entry name" value="CB"/>
    <property type="match status" value="1"/>
</dbReference>
<evidence type="ECO:0000256" key="3">
    <source>
        <dbReference type="ARBA" id="ARBA00023125"/>
    </source>
</evidence>
<protein>
    <submittedName>
        <fullName evidence="8">Tyrosine-type recombinase/integrase</fullName>
    </submittedName>
</protein>